<organism evidence="1 2">
    <name type="scientific">Actinophytocola algeriensis</name>
    <dbReference type="NCBI Taxonomy" id="1768010"/>
    <lineage>
        <taxon>Bacteria</taxon>
        <taxon>Bacillati</taxon>
        <taxon>Actinomycetota</taxon>
        <taxon>Actinomycetes</taxon>
        <taxon>Pseudonocardiales</taxon>
        <taxon>Pseudonocardiaceae</taxon>
    </lineage>
</organism>
<comment type="caution">
    <text evidence="1">The sequence shown here is derived from an EMBL/GenBank/DDBJ whole genome shotgun (WGS) entry which is preliminary data.</text>
</comment>
<proteinExistence type="predicted"/>
<dbReference type="RefSeq" id="WP_225944131.1">
    <property type="nucleotide sequence ID" value="NZ_JACHJQ010000013.1"/>
</dbReference>
<dbReference type="EMBL" id="JACHJQ010000013">
    <property type="protein sequence ID" value="MBB4912362.1"/>
    <property type="molecule type" value="Genomic_DNA"/>
</dbReference>
<accession>A0A7W7QEX0</accession>
<sequence length="159" mass="16952">MGFADRLRKHLVSGTRVPGIPDTSPSAARPLWMRDGMRATEISGADDLHVVGLPGHQDVLWSIVGRDAPAPVRQDIHGLLVAEHGNPFDRNSVAVWVGGHRVGKLPETEAGKLRPGLIRLQREHRRAVALPGHVGGDHAGGLGVVLSYDAGAFGVPQRT</sequence>
<gene>
    <name evidence="1" type="ORF">FHR82_008633</name>
</gene>
<dbReference type="Proteomes" id="UP000520767">
    <property type="component" value="Unassembled WGS sequence"/>
</dbReference>
<evidence type="ECO:0000313" key="2">
    <source>
        <dbReference type="Proteomes" id="UP000520767"/>
    </source>
</evidence>
<protein>
    <submittedName>
        <fullName evidence="1">Uncharacterized protein</fullName>
    </submittedName>
</protein>
<name>A0A7W7QEX0_9PSEU</name>
<reference evidence="1 2" key="1">
    <citation type="submission" date="2020-08" db="EMBL/GenBank/DDBJ databases">
        <title>Genomic Encyclopedia of Type Strains, Phase III (KMG-III): the genomes of soil and plant-associated and newly described type strains.</title>
        <authorList>
            <person name="Whitman W."/>
        </authorList>
    </citation>
    <scope>NUCLEOTIDE SEQUENCE [LARGE SCALE GENOMIC DNA]</scope>
    <source>
        <strain evidence="1 2">CECT 8960</strain>
    </source>
</reference>
<dbReference type="AlphaFoldDB" id="A0A7W7QEX0"/>
<keyword evidence="2" id="KW-1185">Reference proteome</keyword>
<evidence type="ECO:0000313" key="1">
    <source>
        <dbReference type="EMBL" id="MBB4912362.1"/>
    </source>
</evidence>
<dbReference type="Gene3D" id="3.30.70.2330">
    <property type="match status" value="1"/>
</dbReference>